<reference evidence="1" key="1">
    <citation type="submission" date="2022-12" db="EMBL/GenBank/DDBJ databases">
        <title>Chromosome-level genome assembly of the bean flower thrips Megalurothrips usitatus.</title>
        <authorList>
            <person name="Ma L."/>
            <person name="Liu Q."/>
            <person name="Li H."/>
            <person name="Cai W."/>
        </authorList>
    </citation>
    <scope>NUCLEOTIDE SEQUENCE</scope>
    <source>
        <strain evidence="1">Cailab_2022a</strain>
    </source>
</reference>
<proteinExistence type="predicted"/>
<evidence type="ECO:0000313" key="2">
    <source>
        <dbReference type="Proteomes" id="UP001075354"/>
    </source>
</evidence>
<name>A0AAV7XC59_9NEOP</name>
<keyword evidence="2" id="KW-1185">Reference proteome</keyword>
<dbReference type="AlphaFoldDB" id="A0AAV7XC59"/>
<dbReference type="Proteomes" id="UP001075354">
    <property type="component" value="Chromosome 13"/>
</dbReference>
<gene>
    <name evidence="1" type="ORF">ONE63_002763</name>
</gene>
<accession>A0AAV7XC59</accession>
<dbReference type="EMBL" id="JAPTSV010000013">
    <property type="protein sequence ID" value="KAJ1521055.1"/>
    <property type="molecule type" value="Genomic_DNA"/>
</dbReference>
<sequence>MLSTEHGTPYTRRWNATEEPRTLLAPTAAARLCLHGVGSSWGSSTCTSSPVKHEVTGENFTANDLVRSHAARPIGNLGPWKRPGIVAVAPNSQIRELHLVQSICLNLGLCAIGIN</sequence>
<evidence type="ECO:0000313" key="1">
    <source>
        <dbReference type="EMBL" id="KAJ1521055.1"/>
    </source>
</evidence>
<organism evidence="1 2">
    <name type="scientific">Megalurothrips usitatus</name>
    <name type="common">bean blossom thrips</name>
    <dbReference type="NCBI Taxonomy" id="439358"/>
    <lineage>
        <taxon>Eukaryota</taxon>
        <taxon>Metazoa</taxon>
        <taxon>Ecdysozoa</taxon>
        <taxon>Arthropoda</taxon>
        <taxon>Hexapoda</taxon>
        <taxon>Insecta</taxon>
        <taxon>Pterygota</taxon>
        <taxon>Neoptera</taxon>
        <taxon>Paraneoptera</taxon>
        <taxon>Thysanoptera</taxon>
        <taxon>Terebrantia</taxon>
        <taxon>Thripoidea</taxon>
        <taxon>Thripidae</taxon>
        <taxon>Megalurothrips</taxon>
    </lineage>
</organism>
<protein>
    <submittedName>
        <fullName evidence="1">Uncharacterized protein</fullName>
    </submittedName>
</protein>
<comment type="caution">
    <text evidence="1">The sequence shown here is derived from an EMBL/GenBank/DDBJ whole genome shotgun (WGS) entry which is preliminary data.</text>
</comment>
<dbReference type="EMBL" id="JAPTSV010000013">
    <property type="protein sequence ID" value="KAJ1521056.1"/>
    <property type="molecule type" value="Genomic_DNA"/>
</dbReference>